<reference evidence="4" key="1">
    <citation type="submission" date="2021-01" db="EMBL/GenBank/DDBJ databases">
        <authorList>
            <person name="Corre E."/>
            <person name="Pelletier E."/>
            <person name="Niang G."/>
            <person name="Scheremetjew M."/>
            <person name="Finn R."/>
            <person name="Kale V."/>
            <person name="Holt S."/>
            <person name="Cochrane G."/>
            <person name="Meng A."/>
            <person name="Brown T."/>
            <person name="Cohen L."/>
        </authorList>
    </citation>
    <scope>NUCLEOTIDE SEQUENCE</scope>
    <source>
        <strain evidence="4">NIES-381</strain>
    </source>
</reference>
<dbReference type="EMBL" id="HBGA01023799">
    <property type="protein sequence ID" value="CAD8997908.1"/>
    <property type="molecule type" value="Transcribed_RNA"/>
</dbReference>
<evidence type="ECO:0000313" key="2">
    <source>
        <dbReference type="EMBL" id="CAD8997909.1"/>
    </source>
</evidence>
<accession>A0A6U7U868</accession>
<evidence type="ECO:0000313" key="1">
    <source>
        <dbReference type="EMBL" id="CAD8997908.1"/>
    </source>
</evidence>
<protein>
    <submittedName>
        <fullName evidence="4">Uncharacterized protein</fullName>
    </submittedName>
</protein>
<proteinExistence type="predicted"/>
<organism evidence="4">
    <name type="scientific">Eutreptiella gymnastica</name>
    <dbReference type="NCBI Taxonomy" id="73025"/>
    <lineage>
        <taxon>Eukaryota</taxon>
        <taxon>Discoba</taxon>
        <taxon>Euglenozoa</taxon>
        <taxon>Euglenida</taxon>
        <taxon>Spirocuta</taxon>
        <taxon>Euglenophyceae</taxon>
        <taxon>Eutreptiales</taxon>
        <taxon>Eutreptiaceae</taxon>
        <taxon>Eutreptiella</taxon>
    </lineage>
</organism>
<evidence type="ECO:0000313" key="3">
    <source>
        <dbReference type="EMBL" id="CAD8997910.1"/>
    </source>
</evidence>
<dbReference type="EMBL" id="HBGA01023801">
    <property type="protein sequence ID" value="CAD8997910.1"/>
    <property type="molecule type" value="Transcribed_RNA"/>
</dbReference>
<dbReference type="AlphaFoldDB" id="A0A6U7U868"/>
<evidence type="ECO:0000313" key="4">
    <source>
        <dbReference type="EMBL" id="CAD8997911.1"/>
    </source>
</evidence>
<dbReference type="EMBL" id="HBGA01023802">
    <property type="protein sequence ID" value="CAD8997911.1"/>
    <property type="molecule type" value="Transcribed_RNA"/>
</dbReference>
<gene>
    <name evidence="1" type="ORF">EGYM00392_LOCUS8977</name>
    <name evidence="2" type="ORF">EGYM00392_LOCUS8978</name>
    <name evidence="3" type="ORF">EGYM00392_LOCUS8979</name>
    <name evidence="4" type="ORF">EGYM00392_LOCUS8980</name>
</gene>
<name>A0A6U7U868_9EUGL</name>
<dbReference type="EMBL" id="HBGA01023800">
    <property type="protein sequence ID" value="CAD8997909.1"/>
    <property type="molecule type" value="Transcribed_RNA"/>
</dbReference>
<sequence length="168" mass="18188">MDHPGFVPEAHNVVGPILLVGSSDAFLSFMSTHSLTLGQECCLHHFISVFVCSVACVMRIVVCIQGLHQQLAYCVHLCDDCSGLGSVCKHQFCFHKPKIFLCRCVQANCSSNTIASAGVCACVGEHMLNKYSARYLWCNSGFDASQSGGLIAHSSLKLLFSIPSLILF</sequence>